<organism evidence="3 4">
    <name type="scientific">Polarella glacialis</name>
    <name type="common">Dinoflagellate</name>
    <dbReference type="NCBI Taxonomy" id="89957"/>
    <lineage>
        <taxon>Eukaryota</taxon>
        <taxon>Sar</taxon>
        <taxon>Alveolata</taxon>
        <taxon>Dinophyceae</taxon>
        <taxon>Suessiales</taxon>
        <taxon>Suessiaceae</taxon>
        <taxon>Polarella</taxon>
    </lineage>
</organism>
<evidence type="ECO:0000313" key="3">
    <source>
        <dbReference type="EMBL" id="CAE8685635.1"/>
    </source>
</evidence>
<dbReference type="Proteomes" id="UP000626109">
    <property type="component" value="Unassembled WGS sequence"/>
</dbReference>
<feature type="chain" id="PRO_5032919519" evidence="2">
    <location>
        <begin position="20"/>
        <end position="384"/>
    </location>
</feature>
<proteinExistence type="predicted"/>
<reference evidence="3" key="1">
    <citation type="submission" date="2021-02" db="EMBL/GenBank/DDBJ databases">
        <authorList>
            <person name="Dougan E. K."/>
            <person name="Rhodes N."/>
            <person name="Thang M."/>
            <person name="Chan C."/>
        </authorList>
    </citation>
    <scope>NUCLEOTIDE SEQUENCE</scope>
</reference>
<name>A0A813JTS6_POLGL</name>
<feature type="signal peptide" evidence="2">
    <location>
        <begin position="1"/>
        <end position="19"/>
    </location>
</feature>
<evidence type="ECO:0000256" key="1">
    <source>
        <dbReference type="SAM" id="MobiDB-lite"/>
    </source>
</evidence>
<feature type="compositionally biased region" description="Low complexity" evidence="1">
    <location>
        <begin position="82"/>
        <end position="94"/>
    </location>
</feature>
<accession>A0A813JTS6</accession>
<keyword evidence="2" id="KW-0732">Signal</keyword>
<protein>
    <submittedName>
        <fullName evidence="3">Uncharacterized protein</fullName>
    </submittedName>
</protein>
<evidence type="ECO:0000313" key="4">
    <source>
        <dbReference type="Proteomes" id="UP000626109"/>
    </source>
</evidence>
<evidence type="ECO:0000256" key="2">
    <source>
        <dbReference type="SAM" id="SignalP"/>
    </source>
</evidence>
<dbReference type="AlphaFoldDB" id="A0A813JTS6"/>
<feature type="region of interest" description="Disordered" evidence="1">
    <location>
        <begin position="60"/>
        <end position="100"/>
    </location>
</feature>
<feature type="non-terminal residue" evidence="3">
    <location>
        <position position="384"/>
    </location>
</feature>
<sequence length="384" mass="41824">TAWVCLALLCVADLATASADEEPRATYDLSGLGSLLHPQHEKSLDDVEAGLLRLREESRTLLPEAEGTRSQQQGPPRPVAPVPVAAASTRPATPGAELESIRSTEVKLAAENTQLRQQLRRWRSAAATVEDREAKAADLLKLSKTLNQKDVSQGTLSLLGSASQSKNPLDDASNSLRIIFIFVCVNAVAFLLWRTCESYFGLASGKTAQDPRTPLLHHKGAAALRFFDPMLRLAGYGDHEIEVSEFQVGNLPPGGDVFVAVQAGGSREARTEVAERPSAGLLCFKEPLRVTVLGGGSERETCVFRVVNADLPGEDTVAVLEISTKELMRRVRSKTKQQYFNFHMVAKEHAHLGPRPQLAMRLRDVTNNREARSGSGGGYLDLRR</sequence>
<dbReference type="EMBL" id="CAJNNW010026469">
    <property type="protein sequence ID" value="CAE8685635.1"/>
    <property type="molecule type" value="Genomic_DNA"/>
</dbReference>
<gene>
    <name evidence="3" type="ORF">PGLA2088_LOCUS24566</name>
</gene>
<comment type="caution">
    <text evidence="3">The sequence shown here is derived from an EMBL/GenBank/DDBJ whole genome shotgun (WGS) entry which is preliminary data.</text>
</comment>